<proteinExistence type="inferred from homology"/>
<dbReference type="PANTHER" id="PTHR30462:SF3">
    <property type="entry name" value="INTERMEMBRANE TRANSPORT PROTEIN PQIA"/>
    <property type="match status" value="1"/>
</dbReference>
<keyword evidence="3" id="KW-1003">Cell membrane</keyword>
<protein>
    <submittedName>
        <fullName evidence="9">Paraquat-inducible protein A</fullName>
    </submittedName>
</protein>
<evidence type="ECO:0000313" key="10">
    <source>
        <dbReference type="Proteomes" id="UP000727907"/>
    </source>
</evidence>
<feature type="transmembrane region" description="Helical" evidence="8">
    <location>
        <begin position="184"/>
        <end position="203"/>
    </location>
</feature>
<dbReference type="InterPro" id="IPR007498">
    <property type="entry name" value="PqiA-like"/>
</dbReference>
<feature type="transmembrane region" description="Helical" evidence="8">
    <location>
        <begin position="316"/>
        <end position="343"/>
    </location>
</feature>
<evidence type="ECO:0000256" key="4">
    <source>
        <dbReference type="ARBA" id="ARBA00022519"/>
    </source>
</evidence>
<evidence type="ECO:0000256" key="6">
    <source>
        <dbReference type="ARBA" id="ARBA00022989"/>
    </source>
</evidence>
<keyword evidence="6 8" id="KW-1133">Transmembrane helix</keyword>
<keyword evidence="10" id="KW-1185">Reference proteome</keyword>
<comment type="subcellular location">
    <subcellularLocation>
        <location evidence="1">Cell inner membrane</location>
        <topology evidence="1">Multi-pass membrane protein</topology>
    </subcellularLocation>
</comment>
<dbReference type="InterPro" id="IPR005219">
    <property type="entry name" value="PqiA-like_proteobact"/>
</dbReference>
<feature type="transmembrane region" description="Helical" evidence="8">
    <location>
        <begin position="109"/>
        <end position="133"/>
    </location>
</feature>
<accession>A0ABS6IG74</accession>
<dbReference type="RefSeq" id="WP_216957883.1">
    <property type="nucleotide sequence ID" value="NZ_JAHOPB010000001.1"/>
</dbReference>
<evidence type="ECO:0000256" key="5">
    <source>
        <dbReference type="ARBA" id="ARBA00022692"/>
    </source>
</evidence>
<feature type="transmembrane region" description="Helical" evidence="8">
    <location>
        <begin position="401"/>
        <end position="420"/>
    </location>
</feature>
<comment type="similarity">
    <text evidence="2">Belongs to the PqiA family.</text>
</comment>
<keyword evidence="4" id="KW-0997">Cell inner membrane</keyword>
<evidence type="ECO:0000256" key="7">
    <source>
        <dbReference type="ARBA" id="ARBA00023136"/>
    </source>
</evidence>
<dbReference type="Proteomes" id="UP000727907">
    <property type="component" value="Unassembled WGS sequence"/>
</dbReference>
<feature type="transmembrane region" description="Helical" evidence="8">
    <location>
        <begin position="272"/>
        <end position="296"/>
    </location>
</feature>
<comment type="caution">
    <text evidence="9">The sequence shown here is derived from an EMBL/GenBank/DDBJ whole genome shotgun (WGS) entry which is preliminary data.</text>
</comment>
<evidence type="ECO:0000256" key="2">
    <source>
        <dbReference type="ARBA" id="ARBA00007555"/>
    </source>
</evidence>
<dbReference type="PANTHER" id="PTHR30462">
    <property type="entry name" value="INTERMEMBRANE TRANSPORT PROTEIN PQIB-RELATED"/>
    <property type="match status" value="1"/>
</dbReference>
<dbReference type="NCBIfam" id="TIGR00155">
    <property type="entry name" value="pqiA_fam"/>
    <property type="match status" value="1"/>
</dbReference>
<dbReference type="Pfam" id="PF04403">
    <property type="entry name" value="PqiA"/>
    <property type="match status" value="2"/>
</dbReference>
<gene>
    <name evidence="9" type="ORF">KQ910_07470</name>
</gene>
<feature type="transmembrane region" description="Helical" evidence="8">
    <location>
        <begin position="364"/>
        <end position="389"/>
    </location>
</feature>
<organism evidence="9 10">
    <name type="scientific">Reyranella humidisoli</name>
    <dbReference type="NCBI Taxonomy" id="2849149"/>
    <lineage>
        <taxon>Bacteria</taxon>
        <taxon>Pseudomonadati</taxon>
        <taxon>Pseudomonadota</taxon>
        <taxon>Alphaproteobacteria</taxon>
        <taxon>Hyphomicrobiales</taxon>
        <taxon>Reyranellaceae</taxon>
        <taxon>Reyranella</taxon>
    </lineage>
</organism>
<evidence type="ECO:0000256" key="1">
    <source>
        <dbReference type="ARBA" id="ARBA00004429"/>
    </source>
</evidence>
<name>A0ABS6IG74_9HYPH</name>
<reference evidence="9 10" key="1">
    <citation type="submission" date="2021-06" db="EMBL/GenBank/DDBJ databases">
        <authorList>
            <person name="Lee D.H."/>
        </authorList>
    </citation>
    <scope>NUCLEOTIDE SEQUENCE [LARGE SCALE GENOMIC DNA]</scope>
    <source>
        <strain evidence="9 10">MMS21-HV4-11</strain>
    </source>
</reference>
<sequence>MLRAFAARREAGPLVTQPQLRECPGCGLFQIVPAMTANMRSECERCGTPLRATRADPTGHCLALTFASLVLFAVLWLSMLMKVSTAGIVHETTLLSGPAELVRHGLWPLAIAVAFTTALAPLIKFAGTIYVLIGLRMRTLPPNLRGIFLISRRMGTWAMLEVLLLGVFVAYTKLGDLVTIQLGPAVYALGILTIVIVWAELALDPQAVWDEIERRGQTHAPMPAVAPLEYRAGAAGCEDCKLVCVPAEHDGRCPRCGARVHERKPDSLNRTLALVLAGVILYIPANIYPVLTVIQLGSGAPSTIMGGVEELVSSKMYPLALLVFFASVLVPLFKLIGLVSMIGATSLTGTAENAGVLLRQRTRLYFIVAWIGRWSMVDIFMESLLGALVQFGRAVTIEPGMGALAFCAVVIVTIFAAEAFDPRLMWDAAARNPHRTALPSAASRSDGQAATVSSG</sequence>
<dbReference type="EMBL" id="JAHOPB010000001">
    <property type="protein sequence ID" value="MBU8873597.1"/>
    <property type="molecule type" value="Genomic_DNA"/>
</dbReference>
<feature type="transmembrane region" description="Helical" evidence="8">
    <location>
        <begin position="154"/>
        <end position="172"/>
    </location>
</feature>
<evidence type="ECO:0000256" key="3">
    <source>
        <dbReference type="ARBA" id="ARBA00022475"/>
    </source>
</evidence>
<evidence type="ECO:0000256" key="8">
    <source>
        <dbReference type="SAM" id="Phobius"/>
    </source>
</evidence>
<feature type="transmembrane region" description="Helical" evidence="8">
    <location>
        <begin position="61"/>
        <end position="89"/>
    </location>
</feature>
<evidence type="ECO:0000313" key="9">
    <source>
        <dbReference type="EMBL" id="MBU8873597.1"/>
    </source>
</evidence>
<keyword evidence="7 8" id="KW-0472">Membrane</keyword>
<keyword evidence="5 8" id="KW-0812">Transmembrane</keyword>
<dbReference type="InterPro" id="IPR051800">
    <property type="entry name" value="PqiA-PqiB_transport"/>
</dbReference>